<gene>
    <name evidence="2" type="ORF">PHISCL_01025</name>
</gene>
<dbReference type="AlphaFoldDB" id="A0A3A3AB64"/>
<protein>
    <recommendedName>
        <fullName evidence="1">F-box domain-containing protein</fullName>
    </recommendedName>
</protein>
<sequence length="472" mass="54526">MEPRHQPTFGWNSCPAEILYLVFKLLYPADLQQLCLVNKTFKTFAEPLLYSTIHFTWQEYHQYYSKLDPPPPITQLLRTLLSRPQLAAYITSLHLDGKAYAIYETRFKLPRIYIPNAELDRPIAFIRRTVPYSDEWIQKLRDGSIDALIALLLSQLPSLRYLYLGRAFTRQSTLIGMVLRSGICEYGTYNNKLPDFRYLREVSFLCRKQRDEACDWKTKNTADVLPLFYLPSLQCMSVSIRNPEVWTWPTDLPVPSKLTFLNLTSIREGQLGEILAVTQNLKTLRWEWYYDAGVADEFVTKTIALDQIASAISHVRDSLTDLTITGNCQPSAAVGDQFQPGLQAVGSLDAMASFNIRRLQIPLAFLVGFAQDTTKRLQDVIPRNIEFLTITDDLAMQNMDYLEDWPLFEWKDDAILELLQSWLKEWTICTPNLRRITLSLCWIDMDEWSPKKRAQLRDLGAESGILLELIDT</sequence>
<dbReference type="PROSITE" id="PS50181">
    <property type="entry name" value="FBOX"/>
    <property type="match status" value="1"/>
</dbReference>
<dbReference type="OrthoDB" id="4191831at2759"/>
<proteinExistence type="predicted"/>
<dbReference type="SUPFAM" id="SSF81383">
    <property type="entry name" value="F-box domain"/>
    <property type="match status" value="1"/>
</dbReference>
<accession>A0A3A3AB64</accession>
<feature type="domain" description="F-box" evidence="1">
    <location>
        <begin position="8"/>
        <end position="60"/>
    </location>
</feature>
<evidence type="ECO:0000313" key="2">
    <source>
        <dbReference type="EMBL" id="RJE26611.1"/>
    </source>
</evidence>
<dbReference type="SUPFAM" id="SSF52047">
    <property type="entry name" value="RNI-like"/>
    <property type="match status" value="1"/>
</dbReference>
<keyword evidence="3" id="KW-1185">Reference proteome</keyword>
<dbReference type="InterPro" id="IPR001810">
    <property type="entry name" value="F-box_dom"/>
</dbReference>
<dbReference type="InterPro" id="IPR036047">
    <property type="entry name" value="F-box-like_dom_sf"/>
</dbReference>
<organism evidence="2 3">
    <name type="scientific">Aspergillus sclerotialis</name>
    <dbReference type="NCBI Taxonomy" id="2070753"/>
    <lineage>
        <taxon>Eukaryota</taxon>
        <taxon>Fungi</taxon>
        <taxon>Dikarya</taxon>
        <taxon>Ascomycota</taxon>
        <taxon>Pezizomycotina</taxon>
        <taxon>Eurotiomycetes</taxon>
        <taxon>Eurotiomycetidae</taxon>
        <taxon>Eurotiales</taxon>
        <taxon>Aspergillaceae</taxon>
        <taxon>Aspergillus</taxon>
        <taxon>Aspergillus subgen. Polypaecilum</taxon>
    </lineage>
</organism>
<reference evidence="3" key="1">
    <citation type="submission" date="2017-02" db="EMBL/GenBank/DDBJ databases">
        <authorList>
            <person name="Tafer H."/>
            <person name="Lopandic K."/>
        </authorList>
    </citation>
    <scope>NUCLEOTIDE SEQUENCE [LARGE SCALE GENOMIC DNA]</scope>
    <source>
        <strain evidence="3">CBS 366.77</strain>
    </source>
</reference>
<comment type="caution">
    <text evidence="2">The sequence shown here is derived from an EMBL/GenBank/DDBJ whole genome shotgun (WGS) entry which is preliminary data.</text>
</comment>
<evidence type="ECO:0000259" key="1">
    <source>
        <dbReference type="PROSITE" id="PS50181"/>
    </source>
</evidence>
<evidence type="ECO:0000313" key="3">
    <source>
        <dbReference type="Proteomes" id="UP000266188"/>
    </source>
</evidence>
<dbReference type="EMBL" id="MVGC01000018">
    <property type="protein sequence ID" value="RJE26611.1"/>
    <property type="molecule type" value="Genomic_DNA"/>
</dbReference>
<dbReference type="Proteomes" id="UP000266188">
    <property type="component" value="Unassembled WGS sequence"/>
</dbReference>
<name>A0A3A3AB64_9EURO</name>